<dbReference type="VEuPathDB" id="VectorBase:ISCW004661"/>
<dbReference type="Pfam" id="PF17189">
    <property type="entry name" value="Glyco_hydro_30C"/>
    <property type="match status" value="1"/>
</dbReference>
<dbReference type="PANTHER" id="PTHR11069:SF23">
    <property type="entry name" value="LYSOSOMAL ACID GLUCOSYLCERAMIDASE"/>
    <property type="match status" value="1"/>
</dbReference>
<dbReference type="OrthoDB" id="2160638at2759"/>
<feature type="domain" description="Glycosyl hydrolase family 30 beta sandwich" evidence="15">
    <location>
        <begin position="456"/>
        <end position="522"/>
    </location>
</feature>
<dbReference type="PRINTS" id="PR00843">
    <property type="entry name" value="GLHYDRLASE30"/>
</dbReference>
<comment type="catalytic activity">
    <reaction evidence="11">
        <text>an N-acyl-1-beta-D-glucosyl-15-methylhexadecasphing-4-enine + H2O = an N-acyl-15-methylhexadecasphing-4-enine + D-glucose</text>
        <dbReference type="Rhea" id="RHEA:34755"/>
        <dbReference type="ChEBI" id="CHEBI:4167"/>
        <dbReference type="ChEBI" id="CHEBI:15377"/>
        <dbReference type="ChEBI" id="CHEBI:70815"/>
        <dbReference type="ChEBI" id="CHEBI:70846"/>
    </reaction>
    <physiologicalReaction direction="left-to-right" evidence="11">
        <dbReference type="Rhea" id="RHEA:34756"/>
    </physiologicalReaction>
</comment>
<dbReference type="GO" id="GO:0016758">
    <property type="term" value="F:hexosyltransferase activity"/>
    <property type="evidence" value="ECO:0007669"/>
    <property type="project" value="UniProtKB-ARBA"/>
</dbReference>
<dbReference type="GO" id="GO:0004348">
    <property type="term" value="F:glucosylceramidase activity"/>
    <property type="evidence" value="ECO:0007669"/>
    <property type="project" value="UniProtKB-EC"/>
</dbReference>
<dbReference type="Gene3D" id="3.20.20.80">
    <property type="entry name" value="Glycosidases"/>
    <property type="match status" value="1"/>
</dbReference>
<dbReference type="GO" id="GO:0006680">
    <property type="term" value="P:glucosylceramide catabolic process"/>
    <property type="evidence" value="ECO:0007669"/>
    <property type="project" value="UniProtKB-ARBA"/>
</dbReference>
<dbReference type="GO" id="GO:0032006">
    <property type="term" value="P:regulation of TOR signaling"/>
    <property type="evidence" value="ECO:0007669"/>
    <property type="project" value="UniProtKB-ARBA"/>
</dbReference>
<evidence type="ECO:0000256" key="11">
    <source>
        <dbReference type="ARBA" id="ARBA00051345"/>
    </source>
</evidence>
<dbReference type="AlphaFoldDB" id="A0A4D5S3H4"/>
<dbReference type="GO" id="GO:0005774">
    <property type="term" value="C:vacuolar membrane"/>
    <property type="evidence" value="ECO:0007669"/>
    <property type="project" value="UniProtKB-ARBA"/>
</dbReference>
<evidence type="ECO:0000259" key="15">
    <source>
        <dbReference type="Pfam" id="PF17189"/>
    </source>
</evidence>
<comment type="catalytic activity">
    <reaction evidence="10">
        <text>a beta-D-glucosylceramide + H2O = an N-acyl-sphingoid base + D-glucose</text>
        <dbReference type="Rhea" id="RHEA:81447"/>
        <dbReference type="ChEBI" id="CHEBI:4167"/>
        <dbReference type="ChEBI" id="CHEBI:15377"/>
        <dbReference type="ChEBI" id="CHEBI:83264"/>
        <dbReference type="ChEBI" id="CHEBI:83273"/>
    </reaction>
    <physiologicalReaction direction="left-to-right" evidence="10">
        <dbReference type="Rhea" id="RHEA:81448"/>
    </physiologicalReaction>
</comment>
<dbReference type="GO" id="GO:0006066">
    <property type="term" value="P:alcohol metabolic process"/>
    <property type="evidence" value="ECO:0007669"/>
    <property type="project" value="UniProtKB-ARBA"/>
</dbReference>
<accession>A0A4D5S3H4</accession>
<keyword evidence="6 13" id="KW-0732">Signal</keyword>
<comment type="pathway">
    <text evidence="2">Lipid metabolism; sphingolipid metabolism.</text>
</comment>
<dbReference type="VEuPathDB" id="VectorBase:ISCP_024276"/>
<comment type="pathway">
    <text evidence="3">Sphingolipid metabolism.</text>
</comment>
<dbReference type="InterPro" id="IPR017853">
    <property type="entry name" value="GH"/>
</dbReference>
<dbReference type="InterPro" id="IPR033453">
    <property type="entry name" value="Glyco_hydro_30_TIM-barrel"/>
</dbReference>
<dbReference type="GO" id="GO:0006914">
    <property type="term" value="P:autophagy"/>
    <property type="evidence" value="ECO:0007669"/>
    <property type="project" value="UniProtKB-ARBA"/>
</dbReference>
<feature type="domain" description="Glycosyl hydrolase family 30 TIM-barrel" evidence="14">
    <location>
        <begin position="103"/>
        <end position="453"/>
    </location>
</feature>
<dbReference type="GO" id="GO:0005764">
    <property type="term" value="C:lysosome"/>
    <property type="evidence" value="ECO:0007669"/>
    <property type="project" value="UniProtKB-ARBA"/>
</dbReference>
<dbReference type="PANTHER" id="PTHR11069">
    <property type="entry name" value="GLUCOSYLCERAMIDASE"/>
    <property type="match status" value="1"/>
</dbReference>
<evidence type="ECO:0000256" key="13">
    <source>
        <dbReference type="SAM" id="SignalP"/>
    </source>
</evidence>
<evidence type="ECO:0000259" key="14">
    <source>
        <dbReference type="Pfam" id="PF02055"/>
    </source>
</evidence>
<evidence type="ECO:0000256" key="2">
    <source>
        <dbReference type="ARBA" id="ARBA00004760"/>
    </source>
</evidence>
<evidence type="ECO:0000256" key="7">
    <source>
        <dbReference type="ARBA" id="ARBA00022801"/>
    </source>
</evidence>
<comment type="similarity">
    <text evidence="4 12">Belongs to the glycosyl hydrolase 30 family.</text>
</comment>
<protein>
    <recommendedName>
        <fullName evidence="5 12">Glucosylceramidase</fullName>
        <ecNumber evidence="5 12">3.2.1.45</ecNumber>
    </recommendedName>
</protein>
<dbReference type="GO" id="GO:0030163">
    <property type="term" value="P:protein catabolic process"/>
    <property type="evidence" value="ECO:0007669"/>
    <property type="project" value="UniProtKB-ARBA"/>
</dbReference>
<comment type="catalytic activity">
    <reaction evidence="1">
        <text>a beta-D-glucosyl-(1&lt;-&gt;1')-N-acylsphing-4-enine + H2O = an N-acylsphing-4-enine + D-glucose</text>
        <dbReference type="Rhea" id="RHEA:13269"/>
        <dbReference type="ChEBI" id="CHEBI:4167"/>
        <dbReference type="ChEBI" id="CHEBI:15377"/>
        <dbReference type="ChEBI" id="CHEBI:22801"/>
        <dbReference type="ChEBI" id="CHEBI:52639"/>
        <dbReference type="EC" id="3.2.1.45"/>
    </reaction>
    <physiologicalReaction direction="left-to-right" evidence="1">
        <dbReference type="Rhea" id="RHEA:13270"/>
    </physiologicalReaction>
</comment>
<evidence type="ECO:0000256" key="8">
    <source>
        <dbReference type="ARBA" id="ARBA00022919"/>
    </source>
</evidence>
<dbReference type="SUPFAM" id="SSF51445">
    <property type="entry name" value="(Trans)glycosidases"/>
    <property type="match status" value="1"/>
</dbReference>
<keyword evidence="8 12" id="KW-0746">Sphingolipid metabolism</keyword>
<dbReference type="SUPFAM" id="SSF51011">
    <property type="entry name" value="Glycosyl hydrolase domain"/>
    <property type="match status" value="1"/>
</dbReference>
<evidence type="ECO:0000256" key="5">
    <source>
        <dbReference type="ARBA" id="ARBA00012658"/>
    </source>
</evidence>
<dbReference type="InterPro" id="IPR033452">
    <property type="entry name" value="GH30_C"/>
</dbReference>
<dbReference type="GO" id="GO:0010605">
    <property type="term" value="P:negative regulation of macromolecule metabolic process"/>
    <property type="evidence" value="ECO:0007669"/>
    <property type="project" value="UniProtKB-ARBA"/>
</dbReference>
<reference evidence="16" key="1">
    <citation type="submission" date="2019-04" db="EMBL/GenBank/DDBJ databases">
        <title>An insight into the mialome of Ixodes scapularis.</title>
        <authorList>
            <person name="Ribeiro J.M."/>
            <person name="Mather T.N."/>
            <person name="Karim S."/>
        </authorList>
    </citation>
    <scope>NUCLEOTIDE SEQUENCE</scope>
</reference>
<dbReference type="EMBL" id="GHJT01010229">
    <property type="protein sequence ID" value="MOY44200.1"/>
    <property type="molecule type" value="Transcribed_RNA"/>
</dbReference>
<dbReference type="GO" id="GO:0042391">
    <property type="term" value="P:regulation of membrane potential"/>
    <property type="evidence" value="ECO:0007669"/>
    <property type="project" value="UniProtKB-ARBA"/>
</dbReference>
<dbReference type="GO" id="GO:0007040">
    <property type="term" value="P:lysosome organization"/>
    <property type="evidence" value="ECO:0007669"/>
    <property type="project" value="UniProtKB-ARBA"/>
</dbReference>
<dbReference type="FunFam" id="3.20.20.80:FF:000030">
    <property type="entry name" value="Lysosomal acid glucosylceramidase"/>
    <property type="match status" value="1"/>
</dbReference>
<dbReference type="InterPro" id="IPR001139">
    <property type="entry name" value="Glyco_hydro_30"/>
</dbReference>
<evidence type="ECO:0000256" key="1">
    <source>
        <dbReference type="ARBA" id="ARBA00001013"/>
    </source>
</evidence>
<dbReference type="EC" id="3.2.1.45" evidence="5 12"/>
<dbReference type="GO" id="GO:0051246">
    <property type="term" value="P:regulation of protein metabolic process"/>
    <property type="evidence" value="ECO:0007669"/>
    <property type="project" value="UniProtKB-ARBA"/>
</dbReference>
<evidence type="ECO:0000256" key="10">
    <source>
        <dbReference type="ARBA" id="ARBA00050474"/>
    </source>
</evidence>
<evidence type="ECO:0000256" key="12">
    <source>
        <dbReference type="RuleBase" id="RU361188"/>
    </source>
</evidence>
<evidence type="ECO:0000256" key="4">
    <source>
        <dbReference type="ARBA" id="ARBA00005382"/>
    </source>
</evidence>
<keyword evidence="12" id="KW-0326">Glycosidase</keyword>
<evidence type="ECO:0000256" key="9">
    <source>
        <dbReference type="ARBA" id="ARBA00023098"/>
    </source>
</evidence>
<sequence length="525" mass="58470">MANASASTTVLLTLFLPPGVLSQCKPRDYGEGSVVCVCDTSHCDFMGPVRPEQPGLVAAYESNKAGKRFDKVTLSFDEPGTPNETADLVSVVIDSSKKYQSIFGFGGAFTDAAGINLQSLPEELQEDILKSYYSIEGLSYNIARVPMPSCDFSIRLYTYNDVPGDLDMTHFALTTEDLSLKIPYIKRAISMSKEDLWIFGSPWSGPAWMKTSGKLYGAGTLKGSPGGPYYKAWAKYFVRFLQEYEKNGIKLWGLTAENEPNEGYTPHYKFQCMGFTPSSQRDFIKMDLGPALADAGYGPGNLTLMIMDDNRNLLPNWANLVLGDADAAKYVQGVAVHWYADEGVGPGVLDKTHDNFPDKFILATEACSGFEPWEKEHVILGSWDRAENYAHDILEDLLHWTTGWVDWNLALDVVGGPNWVKNFVDSPIIVNATGQEFYRQPTYYALAHFSKFLPRGSVRIDSRLAGEHRGKLEFGAFKTPENATVFIVLNTDTQAHNISVRDVSRKDAIFTSSITERSIRSFIWW</sequence>
<dbReference type="VEuPathDB" id="VectorBase:ISCI004661"/>
<organism evidence="16">
    <name type="scientific">Ixodes scapularis</name>
    <name type="common">Black-legged tick</name>
    <name type="synonym">Deer tick</name>
    <dbReference type="NCBI Taxonomy" id="6945"/>
    <lineage>
        <taxon>Eukaryota</taxon>
        <taxon>Metazoa</taxon>
        <taxon>Ecdysozoa</taxon>
        <taxon>Arthropoda</taxon>
        <taxon>Chelicerata</taxon>
        <taxon>Arachnida</taxon>
        <taxon>Acari</taxon>
        <taxon>Parasitiformes</taxon>
        <taxon>Ixodida</taxon>
        <taxon>Ixodoidea</taxon>
        <taxon>Ixodidae</taxon>
        <taxon>Ixodinae</taxon>
        <taxon>Ixodes</taxon>
    </lineage>
</organism>
<dbReference type="GO" id="GO:0016241">
    <property type="term" value="P:regulation of macroautophagy"/>
    <property type="evidence" value="ECO:0007669"/>
    <property type="project" value="UniProtKB-ARBA"/>
</dbReference>
<feature type="chain" id="PRO_5020040908" description="Glucosylceramidase" evidence="13">
    <location>
        <begin position="23"/>
        <end position="525"/>
    </location>
</feature>
<dbReference type="GO" id="GO:0005102">
    <property type="term" value="F:signaling receptor binding"/>
    <property type="evidence" value="ECO:0007669"/>
    <property type="project" value="UniProtKB-ARBA"/>
</dbReference>
<evidence type="ECO:0000256" key="3">
    <source>
        <dbReference type="ARBA" id="ARBA00004991"/>
    </source>
</evidence>
<evidence type="ECO:0000256" key="6">
    <source>
        <dbReference type="ARBA" id="ARBA00022729"/>
    </source>
</evidence>
<feature type="signal peptide" evidence="13">
    <location>
        <begin position="1"/>
        <end position="22"/>
    </location>
</feature>
<proteinExistence type="inferred from homology"/>
<name>A0A4D5S3H4_IXOSC</name>
<dbReference type="Pfam" id="PF02055">
    <property type="entry name" value="Glyco_hydro_30"/>
    <property type="match status" value="1"/>
</dbReference>
<dbReference type="GO" id="GO:0008202">
    <property type="term" value="P:steroid metabolic process"/>
    <property type="evidence" value="ECO:0007669"/>
    <property type="project" value="UniProtKB-ARBA"/>
</dbReference>
<keyword evidence="9 12" id="KW-0443">Lipid metabolism</keyword>
<evidence type="ECO:0000313" key="16">
    <source>
        <dbReference type="EMBL" id="MOY44200.1"/>
    </source>
</evidence>
<keyword evidence="7 12" id="KW-0378">Hydrolase</keyword>